<name>A0A392PQ36_9FABA</name>
<reference evidence="2 3" key="1">
    <citation type="journal article" date="2018" name="Front. Plant Sci.">
        <title>Red Clover (Trifolium pratense) and Zigzag Clover (T. medium) - A Picture of Genomic Similarities and Differences.</title>
        <authorList>
            <person name="Dluhosova J."/>
            <person name="Istvanek J."/>
            <person name="Nedelnik J."/>
            <person name="Repkova J."/>
        </authorList>
    </citation>
    <scope>NUCLEOTIDE SEQUENCE [LARGE SCALE GENOMIC DNA]</scope>
    <source>
        <strain evidence="3">cv. 10/8</strain>
        <tissue evidence="2">Leaf</tissue>
    </source>
</reference>
<feature type="non-terminal residue" evidence="2">
    <location>
        <position position="101"/>
    </location>
</feature>
<dbReference type="Proteomes" id="UP000265520">
    <property type="component" value="Unassembled WGS sequence"/>
</dbReference>
<feature type="compositionally biased region" description="Polar residues" evidence="1">
    <location>
        <begin position="48"/>
        <end position="63"/>
    </location>
</feature>
<keyword evidence="3" id="KW-1185">Reference proteome</keyword>
<dbReference type="AlphaFoldDB" id="A0A392PQ36"/>
<dbReference type="EMBL" id="LXQA010091472">
    <property type="protein sequence ID" value="MCI14213.1"/>
    <property type="molecule type" value="Genomic_DNA"/>
</dbReference>
<protein>
    <submittedName>
        <fullName evidence="2">Uncharacterized protein</fullName>
    </submittedName>
</protein>
<feature type="region of interest" description="Disordered" evidence="1">
    <location>
        <begin position="1"/>
        <end position="63"/>
    </location>
</feature>
<evidence type="ECO:0000256" key="1">
    <source>
        <dbReference type="SAM" id="MobiDB-lite"/>
    </source>
</evidence>
<evidence type="ECO:0000313" key="3">
    <source>
        <dbReference type="Proteomes" id="UP000265520"/>
    </source>
</evidence>
<organism evidence="2 3">
    <name type="scientific">Trifolium medium</name>
    <dbReference type="NCBI Taxonomy" id="97028"/>
    <lineage>
        <taxon>Eukaryota</taxon>
        <taxon>Viridiplantae</taxon>
        <taxon>Streptophyta</taxon>
        <taxon>Embryophyta</taxon>
        <taxon>Tracheophyta</taxon>
        <taxon>Spermatophyta</taxon>
        <taxon>Magnoliopsida</taxon>
        <taxon>eudicotyledons</taxon>
        <taxon>Gunneridae</taxon>
        <taxon>Pentapetalae</taxon>
        <taxon>rosids</taxon>
        <taxon>fabids</taxon>
        <taxon>Fabales</taxon>
        <taxon>Fabaceae</taxon>
        <taxon>Papilionoideae</taxon>
        <taxon>50 kb inversion clade</taxon>
        <taxon>NPAAA clade</taxon>
        <taxon>Hologalegina</taxon>
        <taxon>IRL clade</taxon>
        <taxon>Trifolieae</taxon>
        <taxon>Trifolium</taxon>
    </lineage>
</organism>
<accession>A0A392PQ36</accession>
<comment type="caution">
    <text evidence="2">The sequence shown here is derived from an EMBL/GenBank/DDBJ whole genome shotgun (WGS) entry which is preliminary data.</text>
</comment>
<evidence type="ECO:0000313" key="2">
    <source>
        <dbReference type="EMBL" id="MCI14213.1"/>
    </source>
</evidence>
<proteinExistence type="predicted"/>
<sequence>MSDQDDFETSEATVNQTSTPPLGRRNRSDAEDDFAEETNDGNKRQKSDPSSTMKAGRQISSSHLYDKFDQETCENELVEMFIATDLPISFVENKAFQKFLK</sequence>
<feature type="compositionally biased region" description="Acidic residues" evidence="1">
    <location>
        <begin position="30"/>
        <end position="39"/>
    </location>
</feature>
<feature type="compositionally biased region" description="Polar residues" evidence="1">
    <location>
        <begin position="10"/>
        <end position="20"/>
    </location>
</feature>